<keyword evidence="1" id="KW-0472">Membrane</keyword>
<organism evidence="2 3">
    <name type="scientific">Heterostelium pallidum (strain ATCC 26659 / Pp 5 / PN500)</name>
    <name type="common">Cellular slime mold</name>
    <name type="synonym">Polysphondylium pallidum</name>
    <dbReference type="NCBI Taxonomy" id="670386"/>
    <lineage>
        <taxon>Eukaryota</taxon>
        <taxon>Amoebozoa</taxon>
        <taxon>Evosea</taxon>
        <taxon>Eumycetozoa</taxon>
        <taxon>Dictyostelia</taxon>
        <taxon>Acytosteliales</taxon>
        <taxon>Acytosteliaceae</taxon>
        <taxon>Heterostelium</taxon>
    </lineage>
</organism>
<evidence type="ECO:0000313" key="3">
    <source>
        <dbReference type="Proteomes" id="UP000001396"/>
    </source>
</evidence>
<dbReference type="EMBL" id="ADBJ01000018">
    <property type="protein sequence ID" value="EFA82637.1"/>
    <property type="molecule type" value="Genomic_DNA"/>
</dbReference>
<dbReference type="AlphaFoldDB" id="D3B794"/>
<reference evidence="2 3" key="1">
    <citation type="journal article" date="2011" name="Genome Res.">
        <title>Phylogeny-wide analysis of social amoeba genomes highlights ancient origins for complex intercellular communication.</title>
        <authorList>
            <person name="Heidel A.J."/>
            <person name="Lawal H.M."/>
            <person name="Felder M."/>
            <person name="Schilde C."/>
            <person name="Helps N.R."/>
            <person name="Tunggal B."/>
            <person name="Rivero F."/>
            <person name="John U."/>
            <person name="Schleicher M."/>
            <person name="Eichinger L."/>
            <person name="Platzer M."/>
            <person name="Noegel A.A."/>
            <person name="Schaap P."/>
            <person name="Gloeckner G."/>
        </authorList>
    </citation>
    <scope>NUCLEOTIDE SEQUENCE [LARGE SCALE GENOMIC DNA]</scope>
    <source>
        <strain evidence="3">ATCC 26659 / Pp 5 / PN500</strain>
    </source>
</reference>
<dbReference type="RefSeq" id="XP_020434754.1">
    <property type="nucleotide sequence ID" value="XM_020575234.1"/>
</dbReference>
<dbReference type="GeneID" id="31359817"/>
<comment type="caution">
    <text evidence="2">The sequence shown here is derived from an EMBL/GenBank/DDBJ whole genome shotgun (WGS) entry which is preliminary data.</text>
</comment>
<sequence length="85" mass="9981">MLNQLLLLSSFILYFTQIYLNIIVVNYPRFIDLLYSFPMSLAEIINVEENETTSTSLSTALLILRGRWIPDRVEQLQKINLNFIK</sequence>
<protein>
    <submittedName>
        <fullName evidence="2">Uncharacterized protein</fullName>
    </submittedName>
</protein>
<keyword evidence="3" id="KW-1185">Reference proteome</keyword>
<feature type="transmembrane region" description="Helical" evidence="1">
    <location>
        <begin position="6"/>
        <end position="27"/>
    </location>
</feature>
<accession>D3B794</accession>
<keyword evidence="1" id="KW-0812">Transmembrane</keyword>
<keyword evidence="1" id="KW-1133">Transmembrane helix</keyword>
<dbReference type="Proteomes" id="UP000001396">
    <property type="component" value="Unassembled WGS sequence"/>
</dbReference>
<proteinExistence type="predicted"/>
<gene>
    <name evidence="2" type="ORF">PPL_04330</name>
</gene>
<evidence type="ECO:0000256" key="1">
    <source>
        <dbReference type="SAM" id="Phobius"/>
    </source>
</evidence>
<dbReference type="InParanoid" id="D3B794"/>
<evidence type="ECO:0000313" key="2">
    <source>
        <dbReference type="EMBL" id="EFA82637.1"/>
    </source>
</evidence>
<name>D3B794_HETP5</name>